<dbReference type="GO" id="GO:0046872">
    <property type="term" value="F:metal ion binding"/>
    <property type="evidence" value="ECO:0007669"/>
    <property type="project" value="UniProtKB-KW"/>
</dbReference>
<accession>A0A0R3JUV9</accession>
<reference evidence="4 5" key="1">
    <citation type="submission" date="2015-09" db="EMBL/GenBank/DDBJ databases">
        <title>Draft genome sequence of a Caloramator mitchellensis, a moderate thermophile from the Great Artesian Basin of Australia.</title>
        <authorList>
            <person name="Patel B.K."/>
        </authorList>
    </citation>
    <scope>NUCLEOTIDE SEQUENCE [LARGE SCALE GENOMIC DNA]</scope>
    <source>
        <strain evidence="4 5">VF08</strain>
    </source>
</reference>
<keyword evidence="4" id="KW-0378">Hydrolase</keyword>
<organism evidence="4 5">
    <name type="scientific">Caloramator mitchellensis</name>
    <dbReference type="NCBI Taxonomy" id="908809"/>
    <lineage>
        <taxon>Bacteria</taxon>
        <taxon>Bacillati</taxon>
        <taxon>Bacillota</taxon>
        <taxon>Clostridia</taxon>
        <taxon>Eubacteriales</taxon>
        <taxon>Clostridiaceae</taxon>
        <taxon>Caloramator</taxon>
    </lineage>
</organism>
<evidence type="ECO:0000256" key="2">
    <source>
        <dbReference type="RuleBase" id="RU362039"/>
    </source>
</evidence>
<evidence type="ECO:0000259" key="3">
    <source>
        <dbReference type="Pfam" id="PF12850"/>
    </source>
</evidence>
<dbReference type="NCBIfam" id="NF006988">
    <property type="entry name" value="PRK09453.1"/>
    <property type="match status" value="1"/>
</dbReference>
<dbReference type="STRING" id="908809.ABG79_00691"/>
<keyword evidence="5" id="KW-1185">Reference proteome</keyword>
<evidence type="ECO:0000313" key="5">
    <source>
        <dbReference type="Proteomes" id="UP000052015"/>
    </source>
</evidence>
<dbReference type="Gene3D" id="3.60.21.10">
    <property type="match status" value="1"/>
</dbReference>
<dbReference type="NCBIfam" id="TIGR00040">
    <property type="entry name" value="yfcE"/>
    <property type="match status" value="1"/>
</dbReference>
<sequence>MKIGFISDIHGYPEKFNMALKYLKDADAILCAGDILYHGPRNPIMEGYNPLPLADEIKNTKILIAKGNCDAEVDEMVLGFSLMPVIYYEKDGIRIITLHGHNHDEAGLENLAKSYNANLVVTGHTHVRKFEKINGITYINPGSVSIPKGDGQPSIAIYEDGQINFINIENGQIIESHRI</sequence>
<comment type="similarity">
    <text evidence="1 2">Belongs to the metallophosphoesterase superfamily. YfcE family.</text>
</comment>
<dbReference type="Proteomes" id="UP000052015">
    <property type="component" value="Unassembled WGS sequence"/>
</dbReference>
<dbReference type="OrthoDB" id="9800565at2"/>
<dbReference type="InterPro" id="IPR000979">
    <property type="entry name" value="Phosphodiesterase_MJ0936/Vps29"/>
</dbReference>
<dbReference type="EC" id="3.1.4.-" evidence="2"/>
<comment type="caution">
    <text evidence="4">The sequence shown here is derived from an EMBL/GenBank/DDBJ whole genome shotgun (WGS) entry which is preliminary data.</text>
</comment>
<keyword evidence="2" id="KW-0479">Metal-binding</keyword>
<dbReference type="InterPro" id="IPR041802">
    <property type="entry name" value="MPP_YfcE"/>
</dbReference>
<name>A0A0R3JUV9_CALMK</name>
<dbReference type="SUPFAM" id="SSF56300">
    <property type="entry name" value="Metallo-dependent phosphatases"/>
    <property type="match status" value="1"/>
</dbReference>
<dbReference type="InterPro" id="IPR029052">
    <property type="entry name" value="Metallo-depent_PP-like"/>
</dbReference>
<dbReference type="InterPro" id="IPR024654">
    <property type="entry name" value="Calcineurin-like_PHP_lpxH"/>
</dbReference>
<dbReference type="EMBL" id="LKHP01000003">
    <property type="protein sequence ID" value="KRQ87353.1"/>
    <property type="molecule type" value="Genomic_DNA"/>
</dbReference>
<evidence type="ECO:0000256" key="1">
    <source>
        <dbReference type="ARBA" id="ARBA00008950"/>
    </source>
</evidence>
<evidence type="ECO:0000313" key="4">
    <source>
        <dbReference type="EMBL" id="KRQ87353.1"/>
    </source>
</evidence>
<gene>
    <name evidence="4" type="primary">yfcE</name>
    <name evidence="4" type="ORF">ABG79_00691</name>
</gene>
<dbReference type="Pfam" id="PF12850">
    <property type="entry name" value="Metallophos_2"/>
    <property type="match status" value="1"/>
</dbReference>
<dbReference type="GO" id="GO:0016787">
    <property type="term" value="F:hydrolase activity"/>
    <property type="evidence" value="ECO:0007669"/>
    <property type="project" value="UniProtKB-UniRule"/>
</dbReference>
<feature type="domain" description="Calcineurin-like phosphoesterase" evidence="3">
    <location>
        <begin position="1"/>
        <end position="159"/>
    </location>
</feature>
<dbReference type="AlphaFoldDB" id="A0A0R3JUV9"/>
<protein>
    <recommendedName>
        <fullName evidence="2">Phosphoesterase</fullName>
        <ecNumber evidence="2">3.1.4.-</ecNumber>
    </recommendedName>
</protein>
<dbReference type="PANTHER" id="PTHR11124">
    <property type="entry name" value="VACUOLAR SORTING PROTEIN VPS29"/>
    <property type="match status" value="1"/>
</dbReference>
<proteinExistence type="inferred from homology"/>
<comment type="cofactor">
    <cofactor evidence="2">
        <name>a divalent metal cation</name>
        <dbReference type="ChEBI" id="CHEBI:60240"/>
    </cofactor>
</comment>
<dbReference type="RefSeq" id="WP_057977145.1">
    <property type="nucleotide sequence ID" value="NZ_LKHP01000003.1"/>
</dbReference>
<dbReference type="CDD" id="cd00841">
    <property type="entry name" value="MPP_YfcE"/>
    <property type="match status" value="1"/>
</dbReference>